<comment type="caution">
    <text evidence="1">The sequence shown here is derived from an EMBL/GenBank/DDBJ whole genome shotgun (WGS) entry which is preliminary data.</text>
</comment>
<organism evidence="1 2">
    <name type="scientific">Artemia franciscana</name>
    <name type="common">Brine shrimp</name>
    <name type="synonym">Artemia sanfranciscana</name>
    <dbReference type="NCBI Taxonomy" id="6661"/>
    <lineage>
        <taxon>Eukaryota</taxon>
        <taxon>Metazoa</taxon>
        <taxon>Ecdysozoa</taxon>
        <taxon>Arthropoda</taxon>
        <taxon>Crustacea</taxon>
        <taxon>Branchiopoda</taxon>
        <taxon>Anostraca</taxon>
        <taxon>Artemiidae</taxon>
        <taxon>Artemia</taxon>
    </lineage>
</organism>
<reference evidence="1" key="1">
    <citation type="submission" date="2023-07" db="EMBL/GenBank/DDBJ databases">
        <title>Chromosome-level genome assembly of Artemia franciscana.</title>
        <authorList>
            <person name="Jo E."/>
        </authorList>
    </citation>
    <scope>NUCLEOTIDE SEQUENCE</scope>
    <source>
        <tissue evidence="1">Whole body</tissue>
    </source>
</reference>
<name>A0AA88LDJ5_ARTSF</name>
<dbReference type="SUPFAM" id="SSF52156">
    <property type="entry name" value="Initiation factor IF2/eIF5b, domain 3"/>
    <property type="match status" value="1"/>
</dbReference>
<dbReference type="EMBL" id="JAVRJZ010000005">
    <property type="protein sequence ID" value="KAK2722414.1"/>
    <property type="molecule type" value="Genomic_DNA"/>
</dbReference>
<dbReference type="AlphaFoldDB" id="A0AA88LDJ5"/>
<sequence>MKLFNFHGIPVCRAKIGTVYKKDIQHTNIMSHLDPVLYSIIAFDVPVDKQADKFSVRKLSLPCHLQVNHHPGEEPSWLCESKMLLGRVSKKRMKKYMKKSPCWWCEVMYDDHRLNIHGW</sequence>
<evidence type="ECO:0000313" key="1">
    <source>
        <dbReference type="EMBL" id="KAK2722414.1"/>
    </source>
</evidence>
<gene>
    <name evidence="1" type="ORF">QYM36_002825</name>
</gene>
<keyword evidence="2" id="KW-1185">Reference proteome</keyword>
<protein>
    <submittedName>
        <fullName evidence="1">Uncharacterized protein</fullName>
    </submittedName>
</protein>
<dbReference type="Gene3D" id="3.40.50.10050">
    <property type="entry name" value="Translation initiation factor IF- 2, domain 3"/>
    <property type="match status" value="1"/>
</dbReference>
<dbReference type="Proteomes" id="UP001187531">
    <property type="component" value="Unassembled WGS sequence"/>
</dbReference>
<accession>A0AA88LDJ5</accession>
<proteinExistence type="predicted"/>
<dbReference type="InterPro" id="IPR036925">
    <property type="entry name" value="TIF_IF2_dom3_sf"/>
</dbReference>
<evidence type="ECO:0000313" key="2">
    <source>
        <dbReference type="Proteomes" id="UP001187531"/>
    </source>
</evidence>